<sequence length="615" mass="66308">MLAGESLPMDLILPQTTSAIRLSRILAAAALAGTMTITTLPNPASAATNGFHAPTRTFAGAFLAANAARDRYDFTAAARFFDEALRFDPGNQGLRRDLMIALVTDGQIEAAVPHGEALKDDTGAARLARLLLGVDAVRESRYLDANALLSSGASNDLETLMSGIMRAWALHGSGDTEGALALIDALDGPDWYALFASYHGALIADAAGMNEVAEARYAAGVGDQAGGSASPLTYLRLAEANARFLARNGKLAEARAAIARGLEIAPNNPDMLAVAETIDTPAGSRSIIATPQRGAAEILLNLGSAINRDGAEDFAALYLELGRALWPNNAQILFELGGIAEALGQTDKAIRYYAAVPSDSPLAHISALQRGLALSDLDRNDEAKAQLRALIDADPNDFRGYLALGGVHSSLKEFDEAADVYAAAIEQLDLDEPRFWQVHYRLGIAYERTDRWPEAERVFKHTLTLVPDQPDVLNYLGYSWIDMNMNLDEGIDMIRTAVAQRPRDGYIVDSLGWAYYRLGEFEKAVEQLETATELRPRDMIINDHLGDAYWRVGRQLEATYQWSRALAMEGEEEDLAEIRQKLADANAGREPMIATSRIDNGAAEQASGTASGNDG</sequence>
<dbReference type="SUPFAM" id="SSF48452">
    <property type="entry name" value="TPR-like"/>
    <property type="match status" value="3"/>
</dbReference>
<dbReference type="Gene3D" id="1.25.40.10">
    <property type="entry name" value="Tetratricopeptide repeat domain"/>
    <property type="match status" value="4"/>
</dbReference>
<dbReference type="KEGG" id="rpod:E0E05_04590"/>
<dbReference type="PROSITE" id="PS50005">
    <property type="entry name" value="TPR"/>
    <property type="match status" value="2"/>
</dbReference>
<feature type="compositionally biased region" description="Polar residues" evidence="2">
    <location>
        <begin position="606"/>
        <end position="615"/>
    </location>
</feature>
<evidence type="ECO:0000313" key="4">
    <source>
        <dbReference type="Proteomes" id="UP000293719"/>
    </source>
</evidence>
<keyword evidence="1" id="KW-0802">TPR repeat</keyword>
<dbReference type="Proteomes" id="UP000293719">
    <property type="component" value="Chromosome"/>
</dbReference>
<name>A0A4P6V012_9HYPH</name>
<evidence type="ECO:0000256" key="2">
    <source>
        <dbReference type="SAM" id="MobiDB-lite"/>
    </source>
</evidence>
<dbReference type="Pfam" id="PF13176">
    <property type="entry name" value="TPR_7"/>
    <property type="match status" value="1"/>
</dbReference>
<dbReference type="EMBL" id="CP036532">
    <property type="protein sequence ID" value="QBK29939.1"/>
    <property type="molecule type" value="Genomic_DNA"/>
</dbReference>
<dbReference type="Pfam" id="PF13414">
    <property type="entry name" value="TPR_11"/>
    <property type="match status" value="1"/>
</dbReference>
<proteinExistence type="predicted"/>
<reference evidence="3 4" key="1">
    <citation type="journal article" date="2017" name="Int. J. Syst. Evol. Microbiol.">
        <title>Roseitalea porphyridii gen. nov., sp. nov., isolated from a red alga, and reclassification of Hoeflea suaedae Chung et al. 2013 as Pseudohoeflea suaedae gen. nov., comb. nov.</title>
        <authorList>
            <person name="Hyeon J.W."/>
            <person name="Jeong S.E."/>
            <person name="Baek K."/>
            <person name="Jeon C.O."/>
        </authorList>
    </citation>
    <scope>NUCLEOTIDE SEQUENCE [LARGE SCALE GENOMIC DNA]</scope>
    <source>
        <strain evidence="3 4">MA7-20</strain>
    </source>
</reference>
<keyword evidence="4" id="KW-1185">Reference proteome</keyword>
<evidence type="ECO:0000256" key="1">
    <source>
        <dbReference type="PROSITE-ProRule" id="PRU00339"/>
    </source>
</evidence>
<dbReference type="AlphaFoldDB" id="A0A4P6V012"/>
<feature type="repeat" description="TPR" evidence="1">
    <location>
        <begin position="505"/>
        <end position="538"/>
    </location>
</feature>
<accession>A0A4P6V012</accession>
<dbReference type="PANTHER" id="PTHR12558:SF13">
    <property type="entry name" value="CELL DIVISION CYCLE PROTEIN 27 HOMOLOG"/>
    <property type="match status" value="1"/>
</dbReference>
<organism evidence="3 4">
    <name type="scientific">Roseitalea porphyridii</name>
    <dbReference type="NCBI Taxonomy" id="1852022"/>
    <lineage>
        <taxon>Bacteria</taxon>
        <taxon>Pseudomonadati</taxon>
        <taxon>Pseudomonadota</taxon>
        <taxon>Alphaproteobacteria</taxon>
        <taxon>Hyphomicrobiales</taxon>
        <taxon>Ahrensiaceae</taxon>
        <taxon>Roseitalea</taxon>
    </lineage>
</organism>
<dbReference type="Pfam" id="PF13432">
    <property type="entry name" value="TPR_16"/>
    <property type="match status" value="1"/>
</dbReference>
<dbReference type="InterPro" id="IPR011990">
    <property type="entry name" value="TPR-like_helical_dom_sf"/>
</dbReference>
<protein>
    <submittedName>
        <fullName evidence="3">Tetratricopeptide repeat protein</fullName>
    </submittedName>
</protein>
<feature type="repeat" description="TPR" evidence="1">
    <location>
        <begin position="436"/>
        <end position="469"/>
    </location>
</feature>
<evidence type="ECO:0000313" key="3">
    <source>
        <dbReference type="EMBL" id="QBK29939.1"/>
    </source>
</evidence>
<feature type="region of interest" description="Disordered" evidence="2">
    <location>
        <begin position="586"/>
        <end position="615"/>
    </location>
</feature>
<gene>
    <name evidence="3" type="ORF">E0E05_04590</name>
</gene>
<dbReference type="InterPro" id="IPR019734">
    <property type="entry name" value="TPR_rpt"/>
</dbReference>
<dbReference type="PANTHER" id="PTHR12558">
    <property type="entry name" value="CELL DIVISION CYCLE 16,23,27"/>
    <property type="match status" value="1"/>
</dbReference>
<dbReference type="SMART" id="SM00028">
    <property type="entry name" value="TPR"/>
    <property type="match status" value="9"/>
</dbReference>